<name>A0A5B7EGM6_PORTR</name>
<protein>
    <submittedName>
        <fullName evidence="7">Zinc finger protein 445</fullName>
    </submittedName>
</protein>
<evidence type="ECO:0000256" key="4">
    <source>
        <dbReference type="PROSITE-ProRule" id="PRU00042"/>
    </source>
</evidence>
<reference evidence="7 8" key="1">
    <citation type="submission" date="2019-05" db="EMBL/GenBank/DDBJ databases">
        <title>Another draft genome of Portunus trituberculatus and its Hox gene families provides insights of decapod evolution.</title>
        <authorList>
            <person name="Jeong J.-H."/>
            <person name="Song I."/>
            <person name="Kim S."/>
            <person name="Choi T."/>
            <person name="Kim D."/>
            <person name="Ryu S."/>
            <person name="Kim W."/>
        </authorList>
    </citation>
    <scope>NUCLEOTIDE SEQUENCE [LARGE SCALE GENOMIC DNA]</scope>
    <source>
        <tissue evidence="7">Muscle</tissue>
    </source>
</reference>
<dbReference type="GO" id="GO:0008270">
    <property type="term" value="F:zinc ion binding"/>
    <property type="evidence" value="ECO:0007669"/>
    <property type="project" value="UniProtKB-KW"/>
</dbReference>
<dbReference type="Gene3D" id="3.30.160.60">
    <property type="entry name" value="Classic Zinc Finger"/>
    <property type="match status" value="5"/>
</dbReference>
<evidence type="ECO:0000259" key="6">
    <source>
        <dbReference type="PROSITE" id="PS50157"/>
    </source>
</evidence>
<dbReference type="PANTHER" id="PTHR23235">
    <property type="entry name" value="KRUEPPEL-LIKE TRANSCRIPTION FACTOR"/>
    <property type="match status" value="1"/>
</dbReference>
<gene>
    <name evidence="7" type="primary">ZNF445</name>
    <name evidence="7" type="ORF">E2C01_025509</name>
</gene>
<evidence type="ECO:0000256" key="1">
    <source>
        <dbReference type="ARBA" id="ARBA00022723"/>
    </source>
</evidence>
<evidence type="ECO:0000256" key="3">
    <source>
        <dbReference type="ARBA" id="ARBA00022833"/>
    </source>
</evidence>
<dbReference type="FunFam" id="3.30.160.60:FF:000446">
    <property type="entry name" value="Zinc finger protein"/>
    <property type="match status" value="1"/>
</dbReference>
<comment type="caution">
    <text evidence="7">The sequence shown here is derived from an EMBL/GenBank/DDBJ whole genome shotgun (WGS) entry which is preliminary data.</text>
</comment>
<dbReference type="OrthoDB" id="6077919at2759"/>
<feature type="domain" description="C2H2-type" evidence="6">
    <location>
        <begin position="100"/>
        <end position="130"/>
    </location>
</feature>
<feature type="compositionally biased region" description="Polar residues" evidence="5">
    <location>
        <begin position="213"/>
        <end position="222"/>
    </location>
</feature>
<sequence length="392" mass="42908">MSLPVLLENIWRICSPVLKGDGSVMCPLCRKRFQGPNRQYVLTRHLSTTHALEKPYHCPHCPYRAARRDHVSRHASVGGNSGSPSLVAPPQEVAGQEGSASCTVCGKAFKGHKFKFRLRRHMIIHTGEKPFACPYCPHRANIRNNLTRHIFFQHGVGVPTSGSQPSPPVPMTASFTQGGMDECFNVEQDPKDMQRSSLYSLWSRALHPKKTEPSLSTGIFPSQQPPLMATSGDPSAREAFMECEFKSACLMWFSGNDSANTNALSFIFQDNSSVLAAAGGGGGEGRGWEGRGEAQLLVPSGGDSLNLRCLPGNSSGMGCPFCGFISQGINARQNLHNHLLTHTGEKPYQCSKCPMRCLKKSNLKRHMLRHHHSHIATSAEATSSIPFDHSIH</sequence>
<dbReference type="SMART" id="SM00355">
    <property type="entry name" value="ZnF_C2H2"/>
    <property type="match status" value="6"/>
</dbReference>
<dbReference type="SUPFAM" id="SSF57667">
    <property type="entry name" value="beta-beta-alpha zinc fingers"/>
    <property type="match status" value="3"/>
</dbReference>
<evidence type="ECO:0000256" key="2">
    <source>
        <dbReference type="ARBA" id="ARBA00022771"/>
    </source>
</evidence>
<dbReference type="InterPro" id="IPR013087">
    <property type="entry name" value="Znf_C2H2_type"/>
</dbReference>
<dbReference type="AlphaFoldDB" id="A0A5B7EGM6"/>
<dbReference type="GO" id="GO:0005634">
    <property type="term" value="C:nucleus"/>
    <property type="evidence" value="ECO:0007669"/>
    <property type="project" value="UniProtKB-ARBA"/>
</dbReference>
<dbReference type="EMBL" id="VSRR010002583">
    <property type="protein sequence ID" value="MPC32203.1"/>
    <property type="molecule type" value="Genomic_DNA"/>
</dbReference>
<keyword evidence="2 4" id="KW-0863">Zinc-finger</keyword>
<dbReference type="InterPro" id="IPR036236">
    <property type="entry name" value="Znf_C2H2_sf"/>
</dbReference>
<keyword evidence="3" id="KW-0862">Zinc</keyword>
<keyword evidence="8" id="KW-1185">Reference proteome</keyword>
<dbReference type="Proteomes" id="UP000324222">
    <property type="component" value="Unassembled WGS sequence"/>
</dbReference>
<feature type="domain" description="C2H2-type" evidence="6">
    <location>
        <begin position="348"/>
        <end position="370"/>
    </location>
</feature>
<feature type="region of interest" description="Disordered" evidence="5">
    <location>
        <begin position="213"/>
        <end position="233"/>
    </location>
</feature>
<keyword evidence="1" id="KW-0479">Metal-binding</keyword>
<dbReference type="PROSITE" id="PS50157">
    <property type="entry name" value="ZINC_FINGER_C2H2_2"/>
    <property type="match status" value="2"/>
</dbReference>
<evidence type="ECO:0000256" key="5">
    <source>
        <dbReference type="SAM" id="MobiDB-lite"/>
    </source>
</evidence>
<proteinExistence type="predicted"/>
<evidence type="ECO:0000313" key="8">
    <source>
        <dbReference type="Proteomes" id="UP000324222"/>
    </source>
</evidence>
<evidence type="ECO:0000313" key="7">
    <source>
        <dbReference type="EMBL" id="MPC32203.1"/>
    </source>
</evidence>
<organism evidence="7 8">
    <name type="scientific">Portunus trituberculatus</name>
    <name type="common">Swimming crab</name>
    <name type="synonym">Neptunus trituberculatus</name>
    <dbReference type="NCBI Taxonomy" id="210409"/>
    <lineage>
        <taxon>Eukaryota</taxon>
        <taxon>Metazoa</taxon>
        <taxon>Ecdysozoa</taxon>
        <taxon>Arthropoda</taxon>
        <taxon>Crustacea</taxon>
        <taxon>Multicrustacea</taxon>
        <taxon>Malacostraca</taxon>
        <taxon>Eumalacostraca</taxon>
        <taxon>Eucarida</taxon>
        <taxon>Decapoda</taxon>
        <taxon>Pleocyemata</taxon>
        <taxon>Brachyura</taxon>
        <taxon>Eubrachyura</taxon>
        <taxon>Portunoidea</taxon>
        <taxon>Portunidae</taxon>
        <taxon>Portuninae</taxon>
        <taxon>Portunus</taxon>
    </lineage>
</organism>
<accession>A0A5B7EGM6</accession>